<comment type="caution">
    <text evidence="1">The sequence shown here is derived from an EMBL/GenBank/DDBJ whole genome shotgun (WGS) entry which is preliminary data.</text>
</comment>
<gene>
    <name evidence="1" type="primary">Timm9_1</name>
    <name evidence="1" type="ORF">TRILEU_R15547</name>
</gene>
<dbReference type="OrthoDB" id="1551503at2759"/>
<organism evidence="1 2">
    <name type="scientific">Tricholaema leucomelas</name>
    <name type="common">pied barbet</name>
    <dbReference type="NCBI Taxonomy" id="240729"/>
    <lineage>
        <taxon>Eukaryota</taxon>
        <taxon>Metazoa</taxon>
        <taxon>Chordata</taxon>
        <taxon>Craniata</taxon>
        <taxon>Vertebrata</taxon>
        <taxon>Euteleostomi</taxon>
        <taxon>Archelosauria</taxon>
        <taxon>Archosauria</taxon>
        <taxon>Dinosauria</taxon>
        <taxon>Saurischia</taxon>
        <taxon>Theropoda</taxon>
        <taxon>Coelurosauria</taxon>
        <taxon>Aves</taxon>
        <taxon>Neognathae</taxon>
        <taxon>Neoaves</taxon>
        <taxon>Telluraves</taxon>
        <taxon>Coraciimorphae</taxon>
        <taxon>Piciformes</taxon>
        <taxon>Lybiidae</taxon>
        <taxon>Tricholaema lacrymosa</taxon>
    </lineage>
</organism>
<evidence type="ECO:0000313" key="1">
    <source>
        <dbReference type="EMBL" id="NXX48971.1"/>
    </source>
</evidence>
<dbReference type="InterPro" id="IPR035427">
    <property type="entry name" value="Tim10-like_dom_sf"/>
</dbReference>
<sequence>FLGCINYFTIREVKPEKATRSDHCLQNYLKTTQRITMRFQENKPLAAKVGLLVQLF</sequence>
<feature type="non-terminal residue" evidence="1">
    <location>
        <position position="1"/>
    </location>
</feature>
<reference evidence="1" key="1">
    <citation type="submission" date="2020-02" db="EMBL/GenBank/DDBJ databases">
        <title>Bird 10,000 Genomes (B10K) Project - Family phase.</title>
        <authorList>
            <person name="Zhang G."/>
        </authorList>
    </citation>
    <scope>NUCLEOTIDE SEQUENCE</scope>
    <source>
        <strain evidence="1">B10K-DU-002-37</strain>
        <tissue evidence="1">Muscle</tissue>
    </source>
</reference>
<dbReference type="Proteomes" id="UP000627253">
    <property type="component" value="Unassembled WGS sequence"/>
</dbReference>
<protein>
    <submittedName>
        <fullName evidence="1">TIM9 translocase</fullName>
    </submittedName>
</protein>
<keyword evidence="2" id="KW-1185">Reference proteome</keyword>
<dbReference type="AlphaFoldDB" id="A0A852J4F2"/>
<name>A0A852J4F2_9PICI</name>
<evidence type="ECO:0000313" key="2">
    <source>
        <dbReference type="Proteomes" id="UP000627253"/>
    </source>
</evidence>
<feature type="non-terminal residue" evidence="1">
    <location>
        <position position="56"/>
    </location>
</feature>
<proteinExistence type="predicted"/>
<accession>A0A852J4F2</accession>
<dbReference type="EMBL" id="WAAF01016973">
    <property type="protein sequence ID" value="NXX48971.1"/>
    <property type="molecule type" value="Genomic_DNA"/>
</dbReference>
<dbReference type="Gene3D" id="1.10.287.810">
    <property type="entry name" value="Mitochondrial import inner membrane translocase subunit tim13 like domains"/>
    <property type="match status" value="1"/>
</dbReference>